<dbReference type="InterPro" id="IPR057644">
    <property type="entry name" value="Beta-prop_WDR75_2nd"/>
</dbReference>
<accession>A0A8C5Q9A3</accession>
<dbReference type="GO" id="GO:2000234">
    <property type="term" value="P:positive regulation of rRNA processing"/>
    <property type="evidence" value="ECO:0007669"/>
    <property type="project" value="TreeGrafter"/>
</dbReference>
<evidence type="ECO:0000256" key="9">
    <source>
        <dbReference type="SAM" id="MobiDB-lite"/>
    </source>
</evidence>
<evidence type="ECO:0000256" key="5">
    <source>
        <dbReference type="ARBA" id="ARBA00022737"/>
    </source>
</evidence>
<dbReference type="SUPFAM" id="SSF50978">
    <property type="entry name" value="WD40 repeat-like"/>
    <property type="match status" value="2"/>
</dbReference>
<feature type="repeat" description="WD" evidence="8">
    <location>
        <begin position="160"/>
        <end position="202"/>
    </location>
</feature>
<dbReference type="PANTHER" id="PTHR44215:SF1">
    <property type="entry name" value="WD REPEAT-CONTAINING PROTEIN 75"/>
    <property type="match status" value="1"/>
</dbReference>
<dbReference type="InterPro" id="IPR053826">
    <property type="entry name" value="WDR75"/>
</dbReference>
<keyword evidence="7" id="KW-0539">Nucleus</keyword>
<keyword evidence="12" id="KW-1185">Reference proteome</keyword>
<keyword evidence="3" id="KW-0698">rRNA processing</keyword>
<dbReference type="PROSITE" id="PS50294">
    <property type="entry name" value="WD_REPEATS_REGION"/>
    <property type="match status" value="1"/>
</dbReference>
<feature type="compositionally biased region" description="Acidic residues" evidence="9">
    <location>
        <begin position="881"/>
        <end position="894"/>
    </location>
</feature>
<dbReference type="SMART" id="SM00320">
    <property type="entry name" value="WD40"/>
    <property type="match status" value="7"/>
</dbReference>
<dbReference type="Pfam" id="PF23769">
    <property type="entry name" value="Beta-prop_WDR75_2nd"/>
    <property type="match status" value="1"/>
</dbReference>
<dbReference type="AlphaFoldDB" id="A0A8C5Q9A3"/>
<gene>
    <name evidence="11" type="primary">WDR75</name>
</gene>
<dbReference type="InterPro" id="IPR001680">
    <property type="entry name" value="WD40_rpt"/>
</dbReference>
<feature type="region of interest" description="Disordered" evidence="9">
    <location>
        <begin position="871"/>
        <end position="894"/>
    </location>
</feature>
<sequence>MSVSQSSRAIKLTVICSVYHKIHSNKTPRKAMFGVCQRIRIHTNKNSSNAMCSVYECIRIHSNKTPSNAMCSVCVSVSESTAIKLTAMQCAVCMSASESTAIKLPANRVYMSTQQLFILYLPASVHGRAVFSTDGKYLLCVSGDFIKLYSSSTEECIHILQGHKDLVTGIELNPRNHLQLYSCSLDGTIKLWDFMDGILIKTFKVGCRLLAMYTARNGNTVYSITPQNNNEASDTFQLISINLPKSTDQECEVTQTTVISEDVSSSPKCTALGRDSEYIVTAKGLNLHVYYLKSRRHFRIPLSATSKKGANNIFTVVVCHPKEDCIATGHKDGRIRLWRNFNHKTDYTYTSLHWHHDAVMDLAFSTHGTKLLSGGIESVLVQWPFGSENEKEFLPRLGAAIEHISTSSDGSLHCTSHVDNKISIVNAGLKVTAIIQGLVKGNEVKTGLTIDPKSKALVLNGKPGHLQFYSLQNDKQIYNLDIVQQEFVQQAGLQYLDLVKTAFNHKGDWLATVEELQGPDADEPETQVKLWEFEEKSQSFILNTTINMPHEGQITCLCFQNSEKETPMLVTTGKDGLFKVWVLRDDSDIYKQSSGWICDFVGSYHQNKATNCCFSEDGSLLAVSFEEVVTMWETNTWDLKMTFCQPPGKIRNLCFGRMSSSKYLLASTDDGFINCWNLLTCALQWRAQLDAAVLQPDSVSENIAAFSHGPGQTNLFVFKPDKSSPVYIQKDICREKVHLAVFVPRDIPESHLSESHHWLIRSQLYFLTDNQELMTFSTKSPEEKLTPLSKQLAVEESIPVTPFHILLGKKRHQEQEKQEFEMGKVSVTSHNAEGMVAIRDLLHTPAHVLPPASLLCTMFVNSLLISKHAKSTDEVNKDVEMESENSEIDSEEEIDEITEHQEPFPVAFSENLPLKLPKSQEKELRRIRKTDYSWISAL</sequence>
<dbReference type="Pfam" id="PF23869">
    <property type="entry name" value="Beta-prop_WDR75_1st"/>
    <property type="match status" value="1"/>
</dbReference>
<evidence type="ECO:0000256" key="2">
    <source>
        <dbReference type="ARBA" id="ARBA00022517"/>
    </source>
</evidence>
<dbReference type="InterPro" id="IPR036322">
    <property type="entry name" value="WD40_repeat_dom_sf"/>
</dbReference>
<dbReference type="PROSITE" id="PS50082">
    <property type="entry name" value="WD_REPEATS_2"/>
    <property type="match status" value="1"/>
</dbReference>
<keyword evidence="4 8" id="KW-0853">WD repeat</keyword>
<keyword evidence="6" id="KW-0804">Transcription</keyword>
<dbReference type="PANTHER" id="PTHR44215">
    <property type="entry name" value="WD REPEAT-CONTAINING PROTEIN 75"/>
    <property type="match status" value="1"/>
</dbReference>
<dbReference type="GO" id="GO:0032040">
    <property type="term" value="C:small-subunit processome"/>
    <property type="evidence" value="ECO:0007669"/>
    <property type="project" value="InterPro"/>
</dbReference>
<feature type="domain" description="WD repeat-containing protein 75 second beta-propeller" evidence="10">
    <location>
        <begin position="448"/>
        <end position="771"/>
    </location>
</feature>
<keyword evidence="2" id="KW-0690">Ribosome biogenesis</keyword>
<evidence type="ECO:0000256" key="7">
    <source>
        <dbReference type="ARBA" id="ARBA00023242"/>
    </source>
</evidence>
<dbReference type="GO" id="GO:0006364">
    <property type="term" value="P:rRNA processing"/>
    <property type="evidence" value="ECO:0007669"/>
    <property type="project" value="UniProtKB-KW"/>
</dbReference>
<dbReference type="GeneTree" id="ENSGT00390000006303"/>
<evidence type="ECO:0000256" key="1">
    <source>
        <dbReference type="ARBA" id="ARBA00004604"/>
    </source>
</evidence>
<evidence type="ECO:0000313" key="11">
    <source>
        <dbReference type="Ensembl" id="ENSLLEP00000034367.1"/>
    </source>
</evidence>
<organism evidence="11 12">
    <name type="scientific">Leptobrachium leishanense</name>
    <name type="common">Leishan spiny toad</name>
    <dbReference type="NCBI Taxonomy" id="445787"/>
    <lineage>
        <taxon>Eukaryota</taxon>
        <taxon>Metazoa</taxon>
        <taxon>Chordata</taxon>
        <taxon>Craniata</taxon>
        <taxon>Vertebrata</taxon>
        <taxon>Euteleostomi</taxon>
        <taxon>Amphibia</taxon>
        <taxon>Batrachia</taxon>
        <taxon>Anura</taxon>
        <taxon>Pelobatoidea</taxon>
        <taxon>Megophryidae</taxon>
        <taxon>Leptobrachium</taxon>
    </lineage>
</organism>
<evidence type="ECO:0000256" key="6">
    <source>
        <dbReference type="ARBA" id="ARBA00023163"/>
    </source>
</evidence>
<evidence type="ECO:0000259" key="10">
    <source>
        <dbReference type="Pfam" id="PF23769"/>
    </source>
</evidence>
<evidence type="ECO:0000256" key="3">
    <source>
        <dbReference type="ARBA" id="ARBA00022552"/>
    </source>
</evidence>
<keyword evidence="5" id="KW-0677">Repeat</keyword>
<proteinExistence type="predicted"/>
<comment type="subcellular location">
    <subcellularLocation>
        <location evidence="1">Nucleus</location>
        <location evidence="1">Nucleolus</location>
    </subcellularLocation>
</comment>
<dbReference type="Gene3D" id="2.130.10.10">
    <property type="entry name" value="YVTN repeat-like/Quinoprotein amine dehydrogenase"/>
    <property type="match status" value="3"/>
</dbReference>
<feature type="compositionally biased region" description="Basic and acidic residues" evidence="9">
    <location>
        <begin position="871"/>
        <end position="880"/>
    </location>
</feature>
<protein>
    <submittedName>
        <fullName evidence="11">WD repeat domain 75</fullName>
    </submittedName>
</protein>
<reference evidence="11" key="1">
    <citation type="submission" date="2025-08" db="UniProtKB">
        <authorList>
            <consortium name="Ensembl"/>
        </authorList>
    </citation>
    <scope>IDENTIFICATION</scope>
</reference>
<evidence type="ECO:0000256" key="8">
    <source>
        <dbReference type="PROSITE-ProRule" id="PRU00221"/>
    </source>
</evidence>
<dbReference type="Proteomes" id="UP000694569">
    <property type="component" value="Unplaced"/>
</dbReference>
<dbReference type="GO" id="GO:0003723">
    <property type="term" value="F:RNA binding"/>
    <property type="evidence" value="ECO:0007669"/>
    <property type="project" value="InterPro"/>
</dbReference>
<dbReference type="GO" id="GO:0045943">
    <property type="term" value="P:positive regulation of transcription by RNA polymerase I"/>
    <property type="evidence" value="ECO:0007669"/>
    <property type="project" value="InterPro"/>
</dbReference>
<evidence type="ECO:0000313" key="12">
    <source>
        <dbReference type="Proteomes" id="UP000694569"/>
    </source>
</evidence>
<evidence type="ECO:0000256" key="4">
    <source>
        <dbReference type="ARBA" id="ARBA00022574"/>
    </source>
</evidence>
<reference evidence="11" key="2">
    <citation type="submission" date="2025-09" db="UniProtKB">
        <authorList>
            <consortium name="Ensembl"/>
        </authorList>
    </citation>
    <scope>IDENTIFICATION</scope>
</reference>
<dbReference type="InterPro" id="IPR015943">
    <property type="entry name" value="WD40/YVTN_repeat-like_dom_sf"/>
</dbReference>
<dbReference type="OrthoDB" id="4096at2759"/>
<dbReference type="Ensembl" id="ENSLLET00000035675.1">
    <property type="protein sequence ID" value="ENSLLEP00000034367.1"/>
    <property type="gene ID" value="ENSLLEG00000021724.1"/>
</dbReference>
<name>A0A8C5Q9A3_9ANUR</name>